<evidence type="ECO:0000313" key="2">
    <source>
        <dbReference type="Proteomes" id="UP000077271"/>
    </source>
</evidence>
<sequence>MHILQTVSVVQVVTETLKKDRMYDYESRMRQLERETAQLLFEKKKAERAGLKQVDVAARFQQEIDQRQEKISVIEFQMSQLDQLPMGTELKERDIQSVVEVKPGDRFDGGDGDTIVVKDGVIIEIRTQR</sequence>
<accession>A0A177KKT7</accession>
<gene>
    <name evidence="1" type="ORF">AWH48_10700</name>
</gene>
<dbReference type="EMBL" id="LQWZ01000035">
    <property type="protein sequence ID" value="OAH53737.1"/>
    <property type="molecule type" value="Genomic_DNA"/>
</dbReference>
<dbReference type="OrthoDB" id="2375961at2"/>
<dbReference type="AlphaFoldDB" id="A0A177KKT7"/>
<organism evidence="1 2">
    <name type="scientific">Domibacillus aminovorans</name>
    <dbReference type="NCBI Taxonomy" id="29332"/>
    <lineage>
        <taxon>Bacteria</taxon>
        <taxon>Bacillati</taxon>
        <taxon>Bacillota</taxon>
        <taxon>Bacilli</taxon>
        <taxon>Bacillales</taxon>
        <taxon>Bacillaceae</taxon>
        <taxon>Domibacillus</taxon>
    </lineage>
</organism>
<reference evidence="1 2" key="1">
    <citation type="submission" date="2016-01" db="EMBL/GenBank/DDBJ databases">
        <title>Investigation of taxonomic status of Bacillus aminovorans.</title>
        <authorList>
            <person name="Verma A."/>
            <person name="Pal Y."/>
            <person name="Krishnamurthi S."/>
        </authorList>
    </citation>
    <scope>NUCLEOTIDE SEQUENCE [LARGE SCALE GENOMIC DNA]</scope>
    <source>
        <strain evidence="1 2">DSM 4337</strain>
    </source>
</reference>
<comment type="caution">
    <text evidence="1">The sequence shown here is derived from an EMBL/GenBank/DDBJ whole genome shotgun (WGS) entry which is preliminary data.</text>
</comment>
<dbReference type="Gene3D" id="6.10.140.1110">
    <property type="match status" value="1"/>
</dbReference>
<dbReference type="Pfam" id="PF11068">
    <property type="entry name" value="YlqD"/>
    <property type="match status" value="1"/>
</dbReference>
<proteinExistence type="predicted"/>
<dbReference type="Proteomes" id="UP000077271">
    <property type="component" value="Unassembled WGS sequence"/>
</dbReference>
<evidence type="ECO:0008006" key="3">
    <source>
        <dbReference type="Google" id="ProtNLM"/>
    </source>
</evidence>
<evidence type="ECO:0000313" key="1">
    <source>
        <dbReference type="EMBL" id="OAH53737.1"/>
    </source>
</evidence>
<dbReference type="InterPro" id="IPR021297">
    <property type="entry name" value="YlqD"/>
</dbReference>
<dbReference type="RefSeq" id="WP_018392323.1">
    <property type="nucleotide sequence ID" value="NZ_LQWZ01000035.1"/>
</dbReference>
<protein>
    <recommendedName>
        <fullName evidence="3">YlqD protein</fullName>
    </recommendedName>
</protein>
<name>A0A177KKT7_9BACI</name>